<gene>
    <name evidence="1" type="ORF">PMYSY11_0156</name>
</gene>
<dbReference type="EMBL" id="LR215729">
    <property type="protein sequence ID" value="VEV95203.1"/>
    <property type="molecule type" value="Genomic_DNA"/>
</dbReference>
<reference evidence="1" key="1">
    <citation type="submission" date="2019-02" db="EMBL/GenBank/DDBJ databases">
        <authorList>
            <consortium name="Genoscope - CEA"/>
            <person name="William W."/>
        </authorList>
    </citation>
    <scope>NUCLEOTIDE SEQUENCE [LARGE SCALE GENOMIC DNA]</scope>
    <source>
        <strain evidence="1">YSy11</strain>
    </source>
</reference>
<name>A0A653DXP4_9PSED</name>
<proteinExistence type="predicted"/>
<accession>A0A653DXP4</accession>
<dbReference type="AlphaFoldDB" id="A0A653DXP4"/>
<sequence>MHICVNPILWNLELASLIHISVFGRLITGDFVYEHHKESSTPDFGLNIADRLRRDSKIRLANLRHCRWYRRCRFGCD</sequence>
<protein>
    <submittedName>
        <fullName evidence="1">Uncharacterized protein</fullName>
    </submittedName>
</protein>
<organism evidence="1">
    <name type="scientific">Pseudomonas marincola</name>
    <dbReference type="NCBI Taxonomy" id="437900"/>
    <lineage>
        <taxon>Bacteria</taxon>
        <taxon>Pseudomonadati</taxon>
        <taxon>Pseudomonadota</taxon>
        <taxon>Gammaproteobacteria</taxon>
        <taxon>Pseudomonadales</taxon>
        <taxon>Pseudomonadaceae</taxon>
        <taxon>Pseudomonas</taxon>
    </lineage>
</organism>
<evidence type="ECO:0000313" key="1">
    <source>
        <dbReference type="EMBL" id="VEV95203.1"/>
    </source>
</evidence>